<dbReference type="Proteomes" id="UP000654482">
    <property type="component" value="Unassembled WGS sequence"/>
</dbReference>
<comment type="caution">
    <text evidence="3">The sequence shown here is derived from an EMBL/GenBank/DDBJ whole genome shotgun (WGS) entry which is preliminary data.</text>
</comment>
<dbReference type="AlphaFoldDB" id="A0A8J7DWZ0"/>
<keyword evidence="4" id="KW-1185">Reference proteome</keyword>
<dbReference type="EMBL" id="JADEWZ010000017">
    <property type="protein sequence ID" value="MBE9116797.1"/>
    <property type="molecule type" value="Genomic_DNA"/>
</dbReference>
<feature type="compositionally biased region" description="Polar residues" evidence="1">
    <location>
        <begin position="395"/>
        <end position="406"/>
    </location>
</feature>
<feature type="region of interest" description="Disordered" evidence="1">
    <location>
        <begin position="395"/>
        <end position="415"/>
    </location>
</feature>
<gene>
    <name evidence="3" type="ORF">IQ249_12895</name>
</gene>
<protein>
    <submittedName>
        <fullName evidence="3">Uncharacterized protein</fullName>
    </submittedName>
</protein>
<keyword evidence="2" id="KW-1133">Transmembrane helix</keyword>
<evidence type="ECO:0000313" key="4">
    <source>
        <dbReference type="Proteomes" id="UP000654482"/>
    </source>
</evidence>
<accession>A0A8J7DWZ0</accession>
<evidence type="ECO:0000313" key="3">
    <source>
        <dbReference type="EMBL" id="MBE9116797.1"/>
    </source>
</evidence>
<evidence type="ECO:0000256" key="2">
    <source>
        <dbReference type="SAM" id="Phobius"/>
    </source>
</evidence>
<reference evidence="3" key="1">
    <citation type="submission" date="2020-10" db="EMBL/GenBank/DDBJ databases">
        <authorList>
            <person name="Castelo-Branco R."/>
            <person name="Eusebio N."/>
            <person name="Adriana R."/>
            <person name="Vieira A."/>
            <person name="Brugerolle De Fraissinette N."/>
            <person name="Rezende De Castro R."/>
            <person name="Schneider M.P."/>
            <person name="Vasconcelos V."/>
            <person name="Leao P.N."/>
        </authorList>
    </citation>
    <scope>NUCLEOTIDE SEQUENCE</scope>
    <source>
        <strain evidence="3">LEGE 07157</strain>
    </source>
</reference>
<feature type="transmembrane region" description="Helical" evidence="2">
    <location>
        <begin position="41"/>
        <end position="59"/>
    </location>
</feature>
<name>A0A8J7DWZ0_9CYAN</name>
<keyword evidence="2" id="KW-0472">Membrane</keyword>
<evidence type="ECO:0000256" key="1">
    <source>
        <dbReference type="SAM" id="MobiDB-lite"/>
    </source>
</evidence>
<proteinExistence type="predicted"/>
<sequence length="415" mass="47382">MTQPQTQNQTAEEDIPFIPTYPLKSSPPLQTKRFGMRALKGLLWVGLPIAVVTIANLPHPTVRRSVAQTAPILLLPSYISIERNYRGAIASANQAEQFLQNAKTLEDLDLGQQQLRKAQQHAAALPIWFLEEFPEAKWGNSNWQWHPVALNHSLVTIKRLKTRLSREREATTQLRQLEQGIHGLKWDYIQSSTQTDKKRAIADWKTALDKLGKIPRQTLAGKTAQAQQTLYEREFQQHTQKTQAITGTLEHRQQSKTLIEGAWQFAWQAALASQNPPHSAAQWQQIEVLWERAISLLESITPDDLEGYSRAQQFLAKYNANLGQIRVRRQAEQESVEMLEQAQRQMERWLGISPNEFHSQRAEAQRQGIIHTLEKVQPGTTAYPKARKMRISIDANNQNIPSTSPKMDNKIAPKR</sequence>
<feature type="compositionally biased region" description="Polar residues" evidence="1">
    <location>
        <begin position="1"/>
        <end position="10"/>
    </location>
</feature>
<organism evidence="3 4">
    <name type="scientific">Lusitaniella coriacea LEGE 07157</name>
    <dbReference type="NCBI Taxonomy" id="945747"/>
    <lineage>
        <taxon>Bacteria</taxon>
        <taxon>Bacillati</taxon>
        <taxon>Cyanobacteriota</taxon>
        <taxon>Cyanophyceae</taxon>
        <taxon>Spirulinales</taxon>
        <taxon>Lusitaniellaceae</taxon>
        <taxon>Lusitaniella</taxon>
    </lineage>
</organism>
<keyword evidence="2" id="KW-0812">Transmembrane</keyword>
<feature type="region of interest" description="Disordered" evidence="1">
    <location>
        <begin position="1"/>
        <end position="24"/>
    </location>
</feature>
<dbReference type="RefSeq" id="WP_194029885.1">
    <property type="nucleotide sequence ID" value="NZ_JADEWZ010000017.1"/>
</dbReference>